<organism evidence="2 3">
    <name type="scientific">Comamonas jiangduensis</name>
    <dbReference type="NCBI Taxonomy" id="1194168"/>
    <lineage>
        <taxon>Bacteria</taxon>
        <taxon>Pseudomonadati</taxon>
        <taxon>Pseudomonadota</taxon>
        <taxon>Betaproteobacteria</taxon>
        <taxon>Burkholderiales</taxon>
        <taxon>Comamonadaceae</taxon>
        <taxon>Comamonas</taxon>
    </lineage>
</organism>
<keyword evidence="3" id="KW-1185">Reference proteome</keyword>
<dbReference type="PANTHER" id="PTHR22893">
    <property type="entry name" value="NADH OXIDOREDUCTASE-RELATED"/>
    <property type="match status" value="1"/>
</dbReference>
<reference evidence="2 3" key="1">
    <citation type="submission" date="2024-08" db="EMBL/GenBank/DDBJ databases">
        <authorList>
            <person name="Feng Z."/>
            <person name="Ronholm J."/>
        </authorList>
    </citation>
    <scope>NUCLEOTIDE SEQUENCE [LARGE SCALE GENOMIC DNA]</scope>
    <source>
        <strain evidence="2 3">4-AB0-8</strain>
    </source>
</reference>
<name>A0ABV4IAQ0_9BURK</name>
<dbReference type="Proteomes" id="UP001567350">
    <property type="component" value="Unassembled WGS sequence"/>
</dbReference>
<dbReference type="Pfam" id="PF00724">
    <property type="entry name" value="Oxidored_FMN"/>
    <property type="match status" value="1"/>
</dbReference>
<dbReference type="InterPro" id="IPR045247">
    <property type="entry name" value="Oye-like"/>
</dbReference>
<feature type="domain" description="NADH:flavin oxidoreductase/NADH oxidase N-terminal" evidence="1">
    <location>
        <begin position="7"/>
        <end position="330"/>
    </location>
</feature>
<evidence type="ECO:0000313" key="2">
    <source>
        <dbReference type="EMBL" id="MEZ2738932.1"/>
    </source>
</evidence>
<sequence>MTQQLQQAFNIGSVTLPNRVVMAPLTRMRAFDARTPGDLQVEHYRQRASAGLILTEATSVSPQGVGYPNTPGIWSQAQVAGWKRVTDAVHAEGGHIALQLWHVGRISDPELLDGQLPVAPSAIAPEGEVSVLRPKRPYVVPRALETAEIAGIVQDFVQGARNAKAAGFDFIEVHAANGYLFDQFLHDGSNQRTDQYGGSIENRARFLFEVVDALLQEWPAERIGVHLNPMSNTHSMHDSNPVALFSYVAEQIEARKLGFIFSREELKDGVLPIGQHMRKIYSGTFIANDGMSQQDAEKLLASGAADAVAFGRVFIANPDLPARFAQGAALNPLVAQTIYSADATGYNDYPTLDASVAQV</sequence>
<dbReference type="EMBL" id="JBGJLR010000004">
    <property type="protein sequence ID" value="MEZ2738932.1"/>
    <property type="molecule type" value="Genomic_DNA"/>
</dbReference>
<accession>A0ABV4IAQ0</accession>
<gene>
    <name evidence="2" type="ORF">ACBP88_05550</name>
</gene>
<evidence type="ECO:0000259" key="1">
    <source>
        <dbReference type="Pfam" id="PF00724"/>
    </source>
</evidence>
<dbReference type="InterPro" id="IPR013785">
    <property type="entry name" value="Aldolase_TIM"/>
</dbReference>
<comment type="caution">
    <text evidence="2">The sequence shown here is derived from an EMBL/GenBank/DDBJ whole genome shotgun (WGS) entry which is preliminary data.</text>
</comment>
<dbReference type="InterPro" id="IPR001155">
    <property type="entry name" value="OxRdtase_FMN_N"/>
</dbReference>
<evidence type="ECO:0000313" key="3">
    <source>
        <dbReference type="Proteomes" id="UP001567350"/>
    </source>
</evidence>
<proteinExistence type="predicted"/>
<protein>
    <submittedName>
        <fullName evidence="2">Alkene reductase</fullName>
    </submittedName>
</protein>
<dbReference type="RefSeq" id="WP_370891194.1">
    <property type="nucleotide sequence ID" value="NZ_JBGJLR010000004.1"/>
</dbReference>
<dbReference type="Gene3D" id="3.20.20.70">
    <property type="entry name" value="Aldolase class I"/>
    <property type="match status" value="1"/>
</dbReference>
<dbReference type="PANTHER" id="PTHR22893:SF98">
    <property type="entry name" value="OXIDOREDUCTASE"/>
    <property type="match status" value="1"/>
</dbReference>
<dbReference type="CDD" id="cd02933">
    <property type="entry name" value="OYE_like_FMN"/>
    <property type="match status" value="1"/>
</dbReference>
<dbReference type="SUPFAM" id="SSF51395">
    <property type="entry name" value="FMN-linked oxidoreductases"/>
    <property type="match status" value="1"/>
</dbReference>